<evidence type="ECO:0000256" key="1">
    <source>
        <dbReference type="SAM" id="Phobius"/>
    </source>
</evidence>
<organism evidence="2 3">
    <name type="scientific">Bacteroides cellulosilyticus</name>
    <dbReference type="NCBI Taxonomy" id="246787"/>
    <lineage>
        <taxon>Bacteria</taxon>
        <taxon>Pseudomonadati</taxon>
        <taxon>Bacteroidota</taxon>
        <taxon>Bacteroidia</taxon>
        <taxon>Bacteroidales</taxon>
        <taxon>Bacteroidaceae</taxon>
        <taxon>Bacteroides</taxon>
    </lineage>
</organism>
<dbReference type="PATRIC" id="fig|246787.4.peg.5492"/>
<sequence length="134" mass="14788">MKKVFLSYEKTLIFMGNATLVLGVMTAVILAFTTIYAPKEVYMSGQYYNLGKEFNPMGLAYTIATFIGSIATWAIFLCIAHASENIRNIRFNSLPNGTMAKNVSETEDKKFGSNLIFGIGITVFAGVMLYLILS</sequence>
<name>A0A0P0GVU0_9BACE</name>
<feature type="transmembrane region" description="Helical" evidence="1">
    <location>
        <begin position="12"/>
        <end position="38"/>
    </location>
</feature>
<dbReference type="AlphaFoldDB" id="A0A0P0GVU0"/>
<keyword evidence="1" id="KW-0812">Transmembrane</keyword>
<dbReference type="EMBL" id="CP012801">
    <property type="protein sequence ID" value="ALJ62520.1"/>
    <property type="molecule type" value="Genomic_DNA"/>
</dbReference>
<evidence type="ECO:0000313" key="3">
    <source>
        <dbReference type="Proteomes" id="UP000061809"/>
    </source>
</evidence>
<dbReference type="RefSeq" id="WP_029428155.1">
    <property type="nucleotide sequence ID" value="NZ_CP012801.1"/>
</dbReference>
<dbReference type="KEGG" id="bcel:BcellWH2_05318"/>
<keyword evidence="1" id="KW-1133">Transmembrane helix</keyword>
<accession>A0A0P0GVU0</accession>
<protein>
    <submittedName>
        <fullName evidence="2">Uncharacterized protein</fullName>
    </submittedName>
</protein>
<keyword evidence="1" id="KW-0472">Membrane</keyword>
<dbReference type="Proteomes" id="UP000061809">
    <property type="component" value="Chromosome"/>
</dbReference>
<evidence type="ECO:0000313" key="2">
    <source>
        <dbReference type="EMBL" id="ALJ62520.1"/>
    </source>
</evidence>
<feature type="transmembrane region" description="Helical" evidence="1">
    <location>
        <begin position="58"/>
        <end position="80"/>
    </location>
</feature>
<feature type="transmembrane region" description="Helical" evidence="1">
    <location>
        <begin position="111"/>
        <end position="133"/>
    </location>
</feature>
<reference evidence="2 3" key="1">
    <citation type="journal article" date="2015" name="Science">
        <title>Genetic determinants of in vivo fitness and diet responsiveness in multiple human gut Bacteroides.</title>
        <authorList>
            <person name="Wu M."/>
            <person name="McNulty N.P."/>
            <person name="Rodionov D.A."/>
            <person name="Khoroshkin M.S."/>
            <person name="Griffin N.W."/>
            <person name="Cheng J."/>
            <person name="Latreille P."/>
            <person name="Kerstetter R.A."/>
            <person name="Terrapon N."/>
            <person name="Henrissat B."/>
            <person name="Osterman A.L."/>
            <person name="Gordon J.I."/>
        </authorList>
    </citation>
    <scope>NUCLEOTIDE SEQUENCE [LARGE SCALE GENOMIC DNA]</scope>
    <source>
        <strain evidence="2 3">WH2</strain>
    </source>
</reference>
<proteinExistence type="predicted"/>
<gene>
    <name evidence="2" type="ORF">BcellWH2_05318</name>
</gene>